<feature type="region of interest" description="Disordered" evidence="1">
    <location>
        <begin position="1"/>
        <end position="113"/>
    </location>
</feature>
<feature type="non-terminal residue" evidence="2">
    <location>
        <position position="1"/>
    </location>
</feature>
<feature type="non-terminal residue" evidence="2">
    <location>
        <position position="113"/>
    </location>
</feature>
<evidence type="ECO:0000256" key="1">
    <source>
        <dbReference type="SAM" id="MobiDB-lite"/>
    </source>
</evidence>
<name>A0A6J4JWN7_9ACTN</name>
<reference evidence="2" key="1">
    <citation type="submission" date="2020-02" db="EMBL/GenBank/DDBJ databases">
        <authorList>
            <person name="Meier V. D."/>
        </authorList>
    </citation>
    <scope>NUCLEOTIDE SEQUENCE</scope>
    <source>
        <strain evidence="2">AVDCRST_MAG48</strain>
    </source>
</reference>
<feature type="compositionally biased region" description="Basic residues" evidence="1">
    <location>
        <begin position="49"/>
        <end position="80"/>
    </location>
</feature>
<accession>A0A6J4JWN7</accession>
<feature type="compositionally biased region" description="Low complexity" evidence="1">
    <location>
        <begin position="81"/>
        <end position="101"/>
    </location>
</feature>
<dbReference type="AlphaFoldDB" id="A0A6J4JWN7"/>
<evidence type="ECO:0000313" key="2">
    <source>
        <dbReference type="EMBL" id="CAA9289329.1"/>
    </source>
</evidence>
<gene>
    <name evidence="2" type="ORF">AVDCRST_MAG48-395</name>
</gene>
<protein>
    <submittedName>
        <fullName evidence="2">Uncharacterized protein</fullName>
    </submittedName>
</protein>
<proteinExistence type="predicted"/>
<feature type="compositionally biased region" description="Basic and acidic residues" evidence="1">
    <location>
        <begin position="29"/>
        <end position="42"/>
    </location>
</feature>
<dbReference type="EMBL" id="CADCTS010000057">
    <property type="protein sequence ID" value="CAA9289329.1"/>
    <property type="molecule type" value="Genomic_DNA"/>
</dbReference>
<sequence length="113" mass="12780">VRRRGDARPRARPRRGGDAPARQRAQHREHHDAGLPRPEGRVRAGPGRRDRHRRPVRCAGHGRRDRRHRARGRQQRRARSRAGLPAPLGPAVPGRRPGRVLQGRAAPHRDPGL</sequence>
<organism evidence="2">
    <name type="scientific">uncultured Friedmanniella sp</name>
    <dbReference type="NCBI Taxonomy" id="335381"/>
    <lineage>
        <taxon>Bacteria</taxon>
        <taxon>Bacillati</taxon>
        <taxon>Actinomycetota</taxon>
        <taxon>Actinomycetes</taxon>
        <taxon>Propionibacteriales</taxon>
        <taxon>Nocardioidaceae</taxon>
        <taxon>Friedmanniella</taxon>
        <taxon>environmental samples</taxon>
    </lineage>
</organism>